<organism evidence="1 2">
    <name type="scientific">Gordonia phage Easley</name>
    <dbReference type="NCBI Taxonomy" id="2182395"/>
    <lineage>
        <taxon>Viruses</taxon>
        <taxon>Duplodnaviria</taxon>
        <taxon>Heunggongvirae</taxon>
        <taxon>Uroviricota</taxon>
        <taxon>Caudoviricetes</taxon>
        <taxon>Beenievirus</taxon>
        <taxon>Beenievirus easley</taxon>
    </lineage>
</organism>
<sequence>MPKSVFPHCERCGSRVLQWTVRVCARCLLANQQTTKEVQDGRQ</sequence>
<dbReference type="KEGG" id="vg:77930546"/>
<dbReference type="EMBL" id="MH155867">
    <property type="protein sequence ID" value="AWN05088.1"/>
    <property type="molecule type" value="Genomic_DNA"/>
</dbReference>
<dbReference type="GeneID" id="77930546"/>
<reference evidence="2" key="1">
    <citation type="submission" date="2018-04" db="EMBL/GenBank/DDBJ databases">
        <authorList>
            <person name="Go L.Y."/>
            <person name="Mitchell J.A."/>
        </authorList>
    </citation>
    <scope>NUCLEOTIDE SEQUENCE [LARGE SCALE GENOMIC DNA]</scope>
</reference>
<proteinExistence type="predicted"/>
<name>A0A2U8UNB5_9CAUD</name>
<dbReference type="Proteomes" id="UP000246494">
    <property type="component" value="Segment"/>
</dbReference>
<evidence type="ECO:0000313" key="2">
    <source>
        <dbReference type="Proteomes" id="UP000246494"/>
    </source>
</evidence>
<gene>
    <name evidence="1" type="primary">64</name>
    <name evidence="1" type="ORF">SEA_EASLEY_64</name>
</gene>
<accession>A0A2U8UNB5</accession>
<evidence type="ECO:0000313" key="1">
    <source>
        <dbReference type="EMBL" id="AWN05088.1"/>
    </source>
</evidence>
<keyword evidence="2" id="KW-1185">Reference proteome</keyword>
<dbReference type="RefSeq" id="YP_010654696.1">
    <property type="nucleotide sequence ID" value="NC_070814.1"/>
</dbReference>
<protein>
    <submittedName>
        <fullName evidence="1">Uncharacterized protein</fullName>
    </submittedName>
</protein>